<gene>
    <name evidence="5" type="ORF">MAR_010529</name>
</gene>
<reference evidence="5" key="1">
    <citation type="submission" date="2022-11" db="EMBL/GenBank/DDBJ databases">
        <title>Centuries of genome instability and evolution in soft-shell clam transmissible cancer (bioRxiv).</title>
        <authorList>
            <person name="Hart S.F.M."/>
            <person name="Yonemitsu M.A."/>
            <person name="Giersch R.M."/>
            <person name="Beal B.F."/>
            <person name="Arriagada G."/>
            <person name="Davis B.W."/>
            <person name="Ostrander E.A."/>
            <person name="Goff S.P."/>
            <person name="Metzger M.J."/>
        </authorList>
    </citation>
    <scope>NUCLEOTIDE SEQUENCE</scope>
    <source>
        <strain evidence="5">MELC-2E11</strain>
        <tissue evidence="5">Siphon/mantle</tissue>
    </source>
</reference>
<dbReference type="Proteomes" id="UP001164746">
    <property type="component" value="Chromosome 4"/>
</dbReference>
<dbReference type="PROSITE" id="PS50234">
    <property type="entry name" value="VWFA"/>
    <property type="match status" value="1"/>
</dbReference>
<dbReference type="InterPro" id="IPR052969">
    <property type="entry name" value="Thr-specific_kinase-like"/>
</dbReference>
<sequence length="308" mass="34344">MKEEIKDLTFTEEPEEMIKVLDLAFVMDCTGSMSSYIEEARTNIRDIVEEIVTVESTDVRLALVEYRDHPPQESSFVTRTHDFTDSVATMKGWLDLSRANGGGDSPEAVADALDDLLNLSWQNDSIKIAVMISDAPPHGLSVPDGFPDGCPCGIDPIQTAIRLAKRDVTLYVVGCEPSITPFVDFFMALAFITGGQYVRLGRADLLMPVIVGGAQEEISLKTLSNEVERELRARREAGEDVHVEAYTRELHGRWTSRGKRVRQLQCNNVELASVSERAKQFSKLATLSDIKKGRDHTDVEFAIDHFHD</sequence>
<evidence type="ECO:0000313" key="6">
    <source>
        <dbReference type="Proteomes" id="UP001164746"/>
    </source>
</evidence>
<evidence type="ECO:0000256" key="3">
    <source>
        <dbReference type="ARBA" id="ARBA00022729"/>
    </source>
</evidence>
<dbReference type="Pfam" id="PF25106">
    <property type="entry name" value="VWA_4"/>
    <property type="match status" value="1"/>
</dbReference>
<feature type="domain" description="VWFA" evidence="4">
    <location>
        <begin position="22"/>
        <end position="227"/>
    </location>
</feature>
<comment type="subcellular location">
    <subcellularLocation>
        <location evidence="1">Secreted</location>
    </subcellularLocation>
</comment>
<dbReference type="EMBL" id="CP111015">
    <property type="protein sequence ID" value="WAR03971.1"/>
    <property type="molecule type" value="Genomic_DNA"/>
</dbReference>
<dbReference type="PANTHER" id="PTHR47763">
    <property type="entry name" value="ALPHA-PROTEIN KINASE VWKA"/>
    <property type="match status" value="1"/>
</dbReference>
<evidence type="ECO:0000313" key="5">
    <source>
        <dbReference type="EMBL" id="WAR03971.1"/>
    </source>
</evidence>
<dbReference type="InterPro" id="IPR002035">
    <property type="entry name" value="VWF_A"/>
</dbReference>
<dbReference type="Gene3D" id="3.40.50.410">
    <property type="entry name" value="von Willebrand factor, type A domain"/>
    <property type="match status" value="1"/>
</dbReference>
<dbReference type="PANTHER" id="PTHR47763:SF1">
    <property type="entry name" value="DUF659 DOMAIN-CONTAINING PROTEIN"/>
    <property type="match status" value="1"/>
</dbReference>
<dbReference type="SUPFAM" id="SSF53300">
    <property type="entry name" value="vWA-like"/>
    <property type="match status" value="1"/>
</dbReference>
<proteinExistence type="predicted"/>
<keyword evidence="6" id="KW-1185">Reference proteome</keyword>
<keyword evidence="3" id="KW-0732">Signal</keyword>
<evidence type="ECO:0000256" key="1">
    <source>
        <dbReference type="ARBA" id="ARBA00004613"/>
    </source>
</evidence>
<evidence type="ECO:0000256" key="2">
    <source>
        <dbReference type="ARBA" id="ARBA00022525"/>
    </source>
</evidence>
<dbReference type="SMART" id="SM00327">
    <property type="entry name" value="VWA"/>
    <property type="match status" value="1"/>
</dbReference>
<protein>
    <submittedName>
        <fullName evidence="5">VWKA-like protein</fullName>
    </submittedName>
</protein>
<dbReference type="CDD" id="cd00198">
    <property type="entry name" value="vWFA"/>
    <property type="match status" value="1"/>
</dbReference>
<evidence type="ECO:0000259" key="4">
    <source>
        <dbReference type="PROSITE" id="PS50234"/>
    </source>
</evidence>
<name>A0ABY7E9Z5_MYAAR</name>
<keyword evidence="2" id="KW-0964">Secreted</keyword>
<accession>A0ABY7E9Z5</accession>
<dbReference type="InterPro" id="IPR056861">
    <property type="entry name" value="HMCN1-like_VWA"/>
</dbReference>
<organism evidence="5 6">
    <name type="scientific">Mya arenaria</name>
    <name type="common">Soft-shell clam</name>
    <dbReference type="NCBI Taxonomy" id="6604"/>
    <lineage>
        <taxon>Eukaryota</taxon>
        <taxon>Metazoa</taxon>
        <taxon>Spiralia</taxon>
        <taxon>Lophotrochozoa</taxon>
        <taxon>Mollusca</taxon>
        <taxon>Bivalvia</taxon>
        <taxon>Autobranchia</taxon>
        <taxon>Heteroconchia</taxon>
        <taxon>Euheterodonta</taxon>
        <taxon>Imparidentia</taxon>
        <taxon>Neoheterodontei</taxon>
        <taxon>Myida</taxon>
        <taxon>Myoidea</taxon>
        <taxon>Myidae</taxon>
        <taxon>Mya</taxon>
    </lineage>
</organism>
<dbReference type="InterPro" id="IPR036465">
    <property type="entry name" value="vWFA_dom_sf"/>
</dbReference>